<dbReference type="PANTHER" id="PTHR19384">
    <property type="entry name" value="NITRIC OXIDE SYNTHASE-RELATED"/>
    <property type="match status" value="1"/>
</dbReference>
<dbReference type="Gene3D" id="3.40.50.360">
    <property type="match status" value="1"/>
</dbReference>
<evidence type="ECO:0000256" key="2">
    <source>
        <dbReference type="ARBA" id="ARBA00022630"/>
    </source>
</evidence>
<gene>
    <name evidence="6" type="ORF">FHS92_000797</name>
</gene>
<keyword evidence="4" id="KW-0813">Transport</keyword>
<evidence type="ECO:0000313" key="7">
    <source>
        <dbReference type="Proteomes" id="UP000552700"/>
    </source>
</evidence>
<evidence type="ECO:0000256" key="1">
    <source>
        <dbReference type="ARBA" id="ARBA00001917"/>
    </source>
</evidence>
<dbReference type="GO" id="GO:0010181">
    <property type="term" value="F:FMN binding"/>
    <property type="evidence" value="ECO:0007669"/>
    <property type="project" value="InterPro"/>
</dbReference>
<organism evidence="6 7">
    <name type="scientific">Sphingobium subterraneum</name>
    <dbReference type="NCBI Taxonomy" id="627688"/>
    <lineage>
        <taxon>Bacteria</taxon>
        <taxon>Pseudomonadati</taxon>
        <taxon>Pseudomonadota</taxon>
        <taxon>Alphaproteobacteria</taxon>
        <taxon>Sphingomonadales</taxon>
        <taxon>Sphingomonadaceae</taxon>
        <taxon>Sphingobium</taxon>
    </lineage>
</organism>
<dbReference type="EMBL" id="JACIJP010000001">
    <property type="protein sequence ID" value="MBB6123090.1"/>
    <property type="molecule type" value="Genomic_DNA"/>
</dbReference>
<dbReference type="GO" id="GO:0050660">
    <property type="term" value="F:flavin adenine dinucleotide binding"/>
    <property type="evidence" value="ECO:0007669"/>
    <property type="project" value="TreeGrafter"/>
</dbReference>
<evidence type="ECO:0000313" key="6">
    <source>
        <dbReference type="EMBL" id="MBB6123090.1"/>
    </source>
</evidence>
<evidence type="ECO:0000259" key="5">
    <source>
        <dbReference type="PROSITE" id="PS50902"/>
    </source>
</evidence>
<keyword evidence="3" id="KW-0288">FMN</keyword>
<dbReference type="GO" id="GO:0005829">
    <property type="term" value="C:cytosol"/>
    <property type="evidence" value="ECO:0007669"/>
    <property type="project" value="TreeGrafter"/>
</dbReference>
<evidence type="ECO:0000256" key="3">
    <source>
        <dbReference type="ARBA" id="ARBA00022643"/>
    </source>
</evidence>
<dbReference type="PROSITE" id="PS50902">
    <property type="entry name" value="FLAVODOXIN_LIKE"/>
    <property type="match status" value="1"/>
</dbReference>
<dbReference type="Proteomes" id="UP000552700">
    <property type="component" value="Unassembled WGS sequence"/>
</dbReference>
<name>A0A841IXR9_9SPHN</name>
<comment type="cofactor">
    <cofactor evidence="1">
        <name>FMN</name>
        <dbReference type="ChEBI" id="CHEBI:58210"/>
    </cofactor>
</comment>
<protein>
    <submittedName>
        <fullName evidence="6">MioC protein</fullName>
    </submittedName>
</protein>
<comment type="caution">
    <text evidence="6">The sequence shown here is derived from an EMBL/GenBank/DDBJ whole genome shotgun (WGS) entry which is preliminary data.</text>
</comment>
<feature type="domain" description="Flavodoxin-like" evidence="5">
    <location>
        <begin position="5"/>
        <end position="151"/>
    </location>
</feature>
<evidence type="ECO:0000256" key="4">
    <source>
        <dbReference type="ARBA" id="ARBA00022982"/>
    </source>
</evidence>
<keyword evidence="7" id="KW-1185">Reference proteome</keyword>
<accession>A0A841IXR9</accession>
<dbReference type="PANTHER" id="PTHR19384:SF128">
    <property type="entry name" value="NADPH OXIDOREDUCTASE A"/>
    <property type="match status" value="1"/>
</dbReference>
<dbReference type="Pfam" id="PF00258">
    <property type="entry name" value="Flavodoxin_1"/>
    <property type="match status" value="1"/>
</dbReference>
<dbReference type="PRINTS" id="PR00369">
    <property type="entry name" value="FLAVODOXIN"/>
</dbReference>
<dbReference type="InterPro" id="IPR029039">
    <property type="entry name" value="Flavoprotein-like_sf"/>
</dbReference>
<keyword evidence="4" id="KW-0249">Electron transport</keyword>
<sequence>MTLEITILVATMGGTAELAAEEIANYIEDSGGSAKIVRMENATPATLAQGGLFVICSSTYGTGEVPDNGKPFYAALTHERPDLSEVRYGVMALGDSIYPNTFAFGGKKFDALFSELGATRIGDICIHDARGKIYPEDAAIEWAEAWLEAVGAH</sequence>
<proteinExistence type="predicted"/>
<dbReference type="InterPro" id="IPR008254">
    <property type="entry name" value="Flavodoxin/NO_synth"/>
</dbReference>
<keyword evidence="2" id="KW-0285">Flavoprotein</keyword>
<dbReference type="InterPro" id="IPR001094">
    <property type="entry name" value="Flavdoxin-like"/>
</dbReference>
<dbReference type="RefSeq" id="WP_184077725.1">
    <property type="nucleotide sequence ID" value="NZ_JACIJP010000001.1"/>
</dbReference>
<reference evidence="6 7" key="1">
    <citation type="submission" date="2020-08" db="EMBL/GenBank/DDBJ databases">
        <title>Genomic Encyclopedia of Type Strains, Phase IV (KMG-IV): sequencing the most valuable type-strain genomes for metagenomic binning, comparative biology and taxonomic classification.</title>
        <authorList>
            <person name="Goeker M."/>
        </authorList>
    </citation>
    <scope>NUCLEOTIDE SEQUENCE [LARGE SCALE GENOMIC DNA]</scope>
    <source>
        <strain evidence="6 7">DSM 102255</strain>
    </source>
</reference>
<dbReference type="AlphaFoldDB" id="A0A841IXR9"/>
<dbReference type="SUPFAM" id="SSF52218">
    <property type="entry name" value="Flavoproteins"/>
    <property type="match status" value="1"/>
</dbReference>
<dbReference type="GO" id="GO:0016491">
    <property type="term" value="F:oxidoreductase activity"/>
    <property type="evidence" value="ECO:0007669"/>
    <property type="project" value="TreeGrafter"/>
</dbReference>